<evidence type="ECO:0000256" key="1">
    <source>
        <dbReference type="SAM" id="Phobius"/>
    </source>
</evidence>
<sequence>MAKFAACSKSVITKHGRCYLLGDGISIAALVVIVFGVLFVLSI</sequence>
<reference evidence="2" key="2">
    <citation type="journal article" date="2015" name="Data Brief">
        <title>Shoot transcriptome of the giant reed, Arundo donax.</title>
        <authorList>
            <person name="Barrero R.A."/>
            <person name="Guerrero F.D."/>
            <person name="Moolhuijzen P."/>
            <person name="Goolsby J.A."/>
            <person name="Tidwell J."/>
            <person name="Bellgard S.E."/>
            <person name="Bellgard M.I."/>
        </authorList>
    </citation>
    <scope>NUCLEOTIDE SEQUENCE</scope>
    <source>
        <tissue evidence="2">Shoot tissue taken approximately 20 cm above the soil surface</tissue>
    </source>
</reference>
<reference evidence="2" key="1">
    <citation type="submission" date="2014-09" db="EMBL/GenBank/DDBJ databases">
        <authorList>
            <person name="Magalhaes I.L.F."/>
            <person name="Oliveira U."/>
            <person name="Santos F.R."/>
            <person name="Vidigal T.H.D.A."/>
            <person name="Brescovit A.D."/>
            <person name="Santos A.J."/>
        </authorList>
    </citation>
    <scope>NUCLEOTIDE SEQUENCE</scope>
    <source>
        <tissue evidence="2">Shoot tissue taken approximately 20 cm above the soil surface</tissue>
    </source>
</reference>
<evidence type="ECO:0000313" key="2">
    <source>
        <dbReference type="EMBL" id="JAD46267.1"/>
    </source>
</evidence>
<organism evidence="2">
    <name type="scientific">Arundo donax</name>
    <name type="common">Giant reed</name>
    <name type="synonym">Donax arundinaceus</name>
    <dbReference type="NCBI Taxonomy" id="35708"/>
    <lineage>
        <taxon>Eukaryota</taxon>
        <taxon>Viridiplantae</taxon>
        <taxon>Streptophyta</taxon>
        <taxon>Embryophyta</taxon>
        <taxon>Tracheophyta</taxon>
        <taxon>Spermatophyta</taxon>
        <taxon>Magnoliopsida</taxon>
        <taxon>Liliopsida</taxon>
        <taxon>Poales</taxon>
        <taxon>Poaceae</taxon>
        <taxon>PACMAD clade</taxon>
        <taxon>Arundinoideae</taxon>
        <taxon>Arundineae</taxon>
        <taxon>Arundo</taxon>
    </lineage>
</organism>
<dbReference type="EMBL" id="GBRH01251628">
    <property type="protein sequence ID" value="JAD46267.1"/>
    <property type="molecule type" value="Transcribed_RNA"/>
</dbReference>
<proteinExistence type="predicted"/>
<keyword evidence="1" id="KW-1133">Transmembrane helix</keyword>
<keyword evidence="1" id="KW-0472">Membrane</keyword>
<dbReference type="AlphaFoldDB" id="A0A0A9AGP2"/>
<protein>
    <submittedName>
        <fullName evidence="2">Uncharacterized protein</fullName>
    </submittedName>
</protein>
<feature type="transmembrane region" description="Helical" evidence="1">
    <location>
        <begin position="20"/>
        <end position="41"/>
    </location>
</feature>
<keyword evidence="1" id="KW-0812">Transmembrane</keyword>
<accession>A0A0A9AGP2</accession>
<name>A0A0A9AGP2_ARUDO</name>